<dbReference type="Gene3D" id="3.40.50.300">
    <property type="entry name" value="P-loop containing nucleotide triphosphate hydrolases"/>
    <property type="match status" value="1"/>
</dbReference>
<keyword evidence="4" id="KW-1185">Reference proteome</keyword>
<feature type="region of interest" description="Disordered" evidence="1">
    <location>
        <begin position="1"/>
        <end position="33"/>
    </location>
</feature>
<dbReference type="Proteomes" id="UP001157034">
    <property type="component" value="Unassembled WGS sequence"/>
</dbReference>
<reference evidence="3" key="3">
    <citation type="submission" date="2023-02" db="EMBL/GenBank/DDBJ databases">
        <authorList>
            <person name="Sun Q."/>
            <person name="Mori K."/>
        </authorList>
    </citation>
    <scope>NUCLEOTIDE SEQUENCE</scope>
    <source>
        <strain evidence="3">NBRC 108894</strain>
    </source>
</reference>
<dbReference type="EMBL" id="BSVB01000001">
    <property type="protein sequence ID" value="GMA97194.1"/>
    <property type="molecule type" value="Genomic_DNA"/>
</dbReference>
<evidence type="ECO:0008006" key="5">
    <source>
        <dbReference type="Google" id="ProtNLM"/>
    </source>
</evidence>
<dbReference type="InterPro" id="IPR027417">
    <property type="entry name" value="P-loop_NTPase"/>
</dbReference>
<dbReference type="RefSeq" id="WP_284252023.1">
    <property type="nucleotide sequence ID" value="NZ_BSVB01000001.1"/>
</dbReference>
<reference evidence="3" key="1">
    <citation type="journal article" date="2014" name="Int. J. Syst. Evol. Microbiol.">
        <title>Complete genome of a new Firmicutes species belonging to the dominant human colonic microbiota ('Ruminococcus bicirculans') reveals two chromosomes and a selective capacity to utilize plant glucans.</title>
        <authorList>
            <consortium name="NISC Comparative Sequencing Program"/>
            <person name="Wegmann U."/>
            <person name="Louis P."/>
            <person name="Goesmann A."/>
            <person name="Henrissat B."/>
            <person name="Duncan S.H."/>
            <person name="Flint H.J."/>
        </authorList>
    </citation>
    <scope>NUCLEOTIDE SEQUENCE</scope>
    <source>
        <strain evidence="3">NBRC 108894</strain>
    </source>
</reference>
<proteinExistence type="predicted"/>
<protein>
    <recommendedName>
        <fullName evidence="5">Zona occludens toxin N-terminal domain-containing protein</fullName>
    </recommendedName>
</protein>
<evidence type="ECO:0000313" key="2">
    <source>
        <dbReference type="EMBL" id="GMA93292.1"/>
    </source>
</evidence>
<accession>A0ABQ6KEQ5</accession>
<gene>
    <name evidence="2" type="ORF">GCM10025881_01160</name>
    <name evidence="3" type="ORF">GCM10025881_40180</name>
</gene>
<evidence type="ECO:0000313" key="3">
    <source>
        <dbReference type="EMBL" id="GMA97194.1"/>
    </source>
</evidence>
<dbReference type="EMBL" id="BSVB01000001">
    <property type="protein sequence ID" value="GMA93292.1"/>
    <property type="molecule type" value="Genomic_DNA"/>
</dbReference>
<evidence type="ECO:0000313" key="4">
    <source>
        <dbReference type="Proteomes" id="UP001157034"/>
    </source>
</evidence>
<reference evidence="4" key="2">
    <citation type="journal article" date="2019" name="Int. J. Syst. Evol. Microbiol.">
        <title>The Global Catalogue of Microorganisms (GCM) 10K type strain sequencing project: providing services to taxonomists for standard genome sequencing and annotation.</title>
        <authorList>
            <consortium name="The Broad Institute Genomics Platform"/>
            <consortium name="The Broad Institute Genome Sequencing Center for Infectious Disease"/>
            <person name="Wu L."/>
            <person name="Ma J."/>
        </authorList>
    </citation>
    <scope>NUCLEOTIDE SEQUENCE [LARGE SCALE GENOMIC DNA]</scope>
    <source>
        <strain evidence="4">NBRC 108894</strain>
    </source>
</reference>
<comment type="caution">
    <text evidence="3">The sequence shown here is derived from an EMBL/GenBank/DDBJ whole genome shotgun (WGS) entry which is preliminary data.</text>
</comment>
<evidence type="ECO:0000256" key="1">
    <source>
        <dbReference type="SAM" id="MobiDB-lite"/>
    </source>
</evidence>
<sequence length="326" mass="36362">MTRSEKRSAHALERIADSIEPSSRPRDTARLDPSERLPLTARIVLAVGGSPKSQQRARVARRAFPIRAYVGPNGGGKSLAMVHDVLPSLARGRRVLSTVRILDAATDKPHPLWVPFTDFEQLLDAEHCDVLMDEIVGIASSREAMRLPAAVQNVLVQLRRRDMTLGWSAPSWARSDKIIREVTQLVTECRGYYPAPIRVDNDGQVRLWAPRRVFRWRSFDTLDFDEWTSGKRDKLTPVAKQWFRGPGSLAFRSYDTLDAVSMVRGGNPDGVCSYCDKKKHVEYCKGHTAEEIAELTFDAEHLLAGEPVRTGVHFEPVAAEAPVSAG</sequence>
<name>A0ABQ6KEQ5_9MICO</name>
<organism evidence="3 4">
    <name type="scientific">Pseudolysinimonas kribbensis</name>
    <dbReference type="NCBI Taxonomy" id="433641"/>
    <lineage>
        <taxon>Bacteria</taxon>
        <taxon>Bacillati</taxon>
        <taxon>Actinomycetota</taxon>
        <taxon>Actinomycetes</taxon>
        <taxon>Micrococcales</taxon>
        <taxon>Microbacteriaceae</taxon>
        <taxon>Pseudolysinimonas</taxon>
    </lineage>
</organism>